<evidence type="ECO:0000256" key="2">
    <source>
        <dbReference type="SAM" id="Phobius"/>
    </source>
</evidence>
<dbReference type="AlphaFoldDB" id="A0A5J9TVN4"/>
<evidence type="ECO:0008006" key="5">
    <source>
        <dbReference type="Google" id="ProtNLM"/>
    </source>
</evidence>
<keyword evidence="2" id="KW-0472">Membrane</keyword>
<dbReference type="EMBL" id="RWGY01000031">
    <property type="protein sequence ID" value="TVU15237.1"/>
    <property type="molecule type" value="Genomic_DNA"/>
</dbReference>
<organism evidence="3 4">
    <name type="scientific">Eragrostis curvula</name>
    <name type="common">weeping love grass</name>
    <dbReference type="NCBI Taxonomy" id="38414"/>
    <lineage>
        <taxon>Eukaryota</taxon>
        <taxon>Viridiplantae</taxon>
        <taxon>Streptophyta</taxon>
        <taxon>Embryophyta</taxon>
        <taxon>Tracheophyta</taxon>
        <taxon>Spermatophyta</taxon>
        <taxon>Magnoliopsida</taxon>
        <taxon>Liliopsida</taxon>
        <taxon>Poales</taxon>
        <taxon>Poaceae</taxon>
        <taxon>PACMAD clade</taxon>
        <taxon>Chloridoideae</taxon>
        <taxon>Eragrostideae</taxon>
        <taxon>Eragrostidinae</taxon>
        <taxon>Eragrostis</taxon>
    </lineage>
</organism>
<sequence>MCNTPAEASPSIRRHPVPGTHYNSVHPRRVLSTARSRADVDTAFHHVQQRGIPARLLRRPQERKWRSPRRPGRVWSLVTMPSDLKFESHLAPLEPNKQLTISDLLAFRLILITMANEAKDPEGKLLTASLIGFVLGTLVIFFPVIIVQSESPRHDSYSIALTAIDGVTWQAGGPDASPLSPAFNLTLYVENTRFIGENCFSYGRLAVSYGGVAMGEVRVPGWCAGRKSPAEVEALVRGKDVQLSVRPQAAHGGRAAMGNGGAGCRSHIVQRRRNKGPCPATV</sequence>
<protein>
    <recommendedName>
        <fullName evidence="5">Late embryogenesis abundant protein LEA-2 subgroup domain-containing protein</fullName>
    </recommendedName>
</protein>
<keyword evidence="2" id="KW-1133">Transmembrane helix</keyword>
<name>A0A5J9TVN4_9POAL</name>
<evidence type="ECO:0000313" key="3">
    <source>
        <dbReference type="EMBL" id="TVU15237.1"/>
    </source>
</evidence>
<keyword evidence="2" id="KW-0812">Transmembrane</keyword>
<keyword evidence="4" id="KW-1185">Reference proteome</keyword>
<dbReference type="OrthoDB" id="674304at2759"/>
<accession>A0A5J9TVN4</accession>
<proteinExistence type="predicted"/>
<dbReference type="PANTHER" id="PTHR33994:SF28">
    <property type="entry name" value="OS04G0515200 PROTEIN"/>
    <property type="match status" value="1"/>
</dbReference>
<reference evidence="3 4" key="1">
    <citation type="journal article" date="2019" name="Sci. Rep.">
        <title>A high-quality genome of Eragrostis curvula grass provides insights into Poaceae evolution and supports new strategies to enhance forage quality.</title>
        <authorList>
            <person name="Carballo J."/>
            <person name="Santos B.A.C.M."/>
            <person name="Zappacosta D."/>
            <person name="Garbus I."/>
            <person name="Selva J.P."/>
            <person name="Gallo C.A."/>
            <person name="Diaz A."/>
            <person name="Albertini E."/>
            <person name="Caccamo M."/>
            <person name="Echenique V."/>
        </authorList>
    </citation>
    <scope>NUCLEOTIDE SEQUENCE [LARGE SCALE GENOMIC DNA]</scope>
    <source>
        <strain evidence="4">cv. Victoria</strain>
        <tissue evidence="3">Leaf</tissue>
    </source>
</reference>
<dbReference type="Gramene" id="TVU15237">
    <property type="protein sequence ID" value="TVU15237"/>
    <property type="gene ID" value="EJB05_38746"/>
</dbReference>
<feature type="non-terminal residue" evidence="3">
    <location>
        <position position="1"/>
    </location>
</feature>
<evidence type="ECO:0000313" key="4">
    <source>
        <dbReference type="Proteomes" id="UP000324897"/>
    </source>
</evidence>
<dbReference type="Proteomes" id="UP000324897">
    <property type="component" value="Unassembled WGS sequence"/>
</dbReference>
<feature type="transmembrane region" description="Helical" evidence="2">
    <location>
        <begin position="125"/>
        <end position="146"/>
    </location>
</feature>
<feature type="region of interest" description="Disordered" evidence="1">
    <location>
        <begin position="1"/>
        <end position="25"/>
    </location>
</feature>
<dbReference type="PANTHER" id="PTHR33994">
    <property type="entry name" value="OS04G0515000 PROTEIN"/>
    <property type="match status" value="1"/>
</dbReference>
<gene>
    <name evidence="3" type="ORF">EJB05_38746</name>
</gene>
<comment type="caution">
    <text evidence="3">The sequence shown here is derived from an EMBL/GenBank/DDBJ whole genome shotgun (WGS) entry which is preliminary data.</text>
</comment>
<evidence type="ECO:0000256" key="1">
    <source>
        <dbReference type="SAM" id="MobiDB-lite"/>
    </source>
</evidence>